<feature type="domain" description="RanBD1" evidence="8">
    <location>
        <begin position="1212"/>
        <end position="1347"/>
    </location>
</feature>
<keyword evidence="2" id="KW-0479">Metal-binding</keyword>
<dbReference type="InterPro" id="IPR011990">
    <property type="entry name" value="TPR-like_helical_dom_sf"/>
</dbReference>
<dbReference type="InterPro" id="IPR019734">
    <property type="entry name" value="TPR_rpt"/>
</dbReference>
<evidence type="ECO:0000256" key="7">
    <source>
        <dbReference type="SAM" id="MobiDB-lite"/>
    </source>
</evidence>
<dbReference type="Gene3D" id="2.30.29.30">
    <property type="entry name" value="Pleckstrin-homology domain (PH domain)/Phosphotyrosine-binding domain (PTB)"/>
    <property type="match status" value="4"/>
</dbReference>
<dbReference type="Pfam" id="PF00638">
    <property type="entry name" value="Ran_BP1"/>
    <property type="match status" value="4"/>
</dbReference>
<dbReference type="SUPFAM" id="SSF50729">
    <property type="entry name" value="PH domain-like"/>
    <property type="match status" value="4"/>
</dbReference>
<feature type="repeat" description="TPR" evidence="6">
    <location>
        <begin position="62"/>
        <end position="95"/>
    </location>
</feature>
<reference evidence="10" key="1">
    <citation type="submission" date="2017-01" db="EMBL/GenBank/DDBJ databases">
        <title>A deep insight into the sialotranscriptome of adult male and female Cluex tarsalis mosquitoes.</title>
        <authorList>
            <person name="Ribeiro J.M."/>
            <person name="Moreira F."/>
            <person name="Bernard K.A."/>
            <person name="Calvo E."/>
        </authorList>
    </citation>
    <scope>NUCLEOTIDE SEQUENCE</scope>
    <source>
        <strain evidence="10">Kern County</strain>
        <tissue evidence="10">Salivary glands</tissue>
    </source>
</reference>
<feature type="domain" description="RanBD1" evidence="8">
    <location>
        <begin position="2550"/>
        <end position="2686"/>
    </location>
</feature>
<name>A0A1Q3F444_CULTA</name>
<dbReference type="GO" id="GO:0005096">
    <property type="term" value="F:GTPase activator activity"/>
    <property type="evidence" value="ECO:0007669"/>
    <property type="project" value="TreeGrafter"/>
</dbReference>
<feature type="compositionally biased region" description="Low complexity" evidence="7">
    <location>
        <begin position="1443"/>
        <end position="1456"/>
    </location>
</feature>
<dbReference type="GO" id="GO:0005737">
    <property type="term" value="C:cytoplasm"/>
    <property type="evidence" value="ECO:0007669"/>
    <property type="project" value="TreeGrafter"/>
</dbReference>
<dbReference type="FunFam" id="1.25.40.10:FF:000582">
    <property type="entry name" value="E3 SUMO-protein ligase RanBP2"/>
    <property type="match status" value="1"/>
</dbReference>
<evidence type="ECO:0000256" key="5">
    <source>
        <dbReference type="PROSITE-ProRule" id="PRU00322"/>
    </source>
</evidence>
<feature type="region of interest" description="Disordered" evidence="7">
    <location>
        <begin position="1185"/>
        <end position="1214"/>
    </location>
</feature>
<dbReference type="FunFam" id="4.10.1060.10:FF:000003">
    <property type="entry name" value="E3 SUMO-protein ligase RanBP2"/>
    <property type="match status" value="2"/>
</dbReference>
<feature type="domain" description="RanBD1" evidence="8">
    <location>
        <begin position="1536"/>
        <end position="1673"/>
    </location>
</feature>
<dbReference type="Pfam" id="PF00641">
    <property type="entry name" value="Zn_ribbon_RanBP"/>
    <property type="match status" value="2"/>
</dbReference>
<feature type="region of interest" description="Disordered" evidence="7">
    <location>
        <begin position="1958"/>
        <end position="2005"/>
    </location>
</feature>
<proteinExistence type="predicted"/>
<feature type="region of interest" description="Disordered" evidence="7">
    <location>
        <begin position="1429"/>
        <end position="1456"/>
    </location>
</feature>
<keyword evidence="3 5" id="KW-0863">Zinc-finger</keyword>
<sequence length="2695" mass="295319">MFSTFATKKDIDRHVKTSLSKLPEHEKYQRGLAIARQYLKLNEFASAEHWLSCFLSVQEDSAQAHKLLGHCYERQKKIDRAITSYQRSLQLDSKQTGLITDVCKLLLSDDNFSKNLSKAKHWCDLAESERINHEAVLNLKLKVANKDAATDNKLVKEIILKEILARPMDPGLRIRLVKHFIDEKKLDDAFKYCYDIEMKFTETFQQSVEWANAISSMLTRYVEANASSYQSNWNYWLLTVMTLDRQIYLNLLADSSLQTIKQSNIREIATLLFELDQTLRKFADKGRNSCSHKQLAEEFLLHYRGQLLLHSASLLFKNEKQATNSKARDVTTKCLPLLFLAYQCGVPDSDEPWLRHTNDITRQLVAYWNKQAAFRCCQAGSSVLSCVDDSVDASVIAQIQSVTESKIWNTAEDLVNQVRQFCADINWKKSIFRALYSNNGDQISKMSSSYFMQSASIGEPQYELPKREHIQMYLEIAQYLCPSSLAYQIYLGLGVDDLAELRCKSFNGLNFSTNNLDNCNVETLNQLDVDSFLYCAVLVAKSCLEGERKYQDKMNSGKPRILPAPNMLPTLCEENKSDWWNAACAVFKNTKSANFSSNKQLLQHGLQAVRGTGTPITDVIVLLKLGKILAKRINNTTLPEERRQLELRTESVYKAGVLLWKMRNESSFNSTNIFFKYGIDSFECSQEAVKLAEDALTYLAGVYFKHGRYEEFTQDFGGIPLPFAAYFRAEAFKKLDESSKTPLKTKKFYSERARDCIKQTQKYLELPYVEKSHPLHYVVHSEIKRLQFNDSMDGGGGNNLNSSLNGFGNSGADDSDHFQSFSSSNNADRLNRSEREIAVNYAARSSELESLIRNMMEVLTIVKDDVLNIRNDVGDIQERLVKIEDHIHKKPAEDDAATAAALNDLYILDELQNPSFVNQPNYNQTLQQQLTPNLPGRLPPNHPAAAVAMQHPNPYQQFYNTSYPMYMQQQYAAQQQQQQQRAQMGAVASPLHTYQDSSLLVPASPYYQQQQQQQQPPQQPPPVIPPAMLPVQQQPAAPKPTSNIFEQALQTPTLLNTWNSTYNATNALQTSTPAAPLDKVPPVNVVITNSDPLPINISVGTSQPTYSVTIPPQHIKHSVVSNTTPAVTAVTPIASGIENISPVGQQQQPVNTKFPIAAPKVTMPAITPGMFSQSIAASAAFNESGAGSAAAEEEDDDDDAANVSGEYDPRPDFKPIIALPDEVEVKTGEEDEEQIFCGRSKLLRMVDREWKERGLGDLKILKSKTDPGKYRIVMRREQVHKIAANHTITPELIIKPMEKNNKCYTWAAMDFADEEPKKETFCARFSTPELAKEFFDKFNQAKDEVARLRNQQSDSTPAPTKTETPKSTGFSFSTPKSSDSSAAPVASKPTFGSLASKPIFGSSAVTTTPPTSNAAATSTTTTSTPFQGFSFANNYAPPKLQTPVAPEKPVEPAASKPSPFASFTFGASAINSTTAPADSTSNKSFTDIFSSLNKLATPPSSVPAVASTTTPAALNTSGGAGGGGEDAVEEFVPTADFKPVIPLPDLVEVKTGEEGFDCVYEHRAKMFRMDKTAKEWKERGLGNIRVLVKKDDSNVARLLMRREQVLKLCCNQLISKDLKFTVSEKNANTLTWVGHDYSENELLVETFAIRFKTADIAKDFHNLIKKVQAAMTVDGKTDKPKEDKKSEPAKGFGDKFKPKAGAWNCEACYVSNKPDDLYCMACGGPKDSSVPKKESSLLDTLPKSTSKFSFGVQPVATEAPKFSFGVPAATAAAPTTTTTVDSTKKAEPKGFGDQFKPKAGSWSCSGCYISNKGDDLYCMACETPKDNTVPKKESKSNILGGGDAPKFNFTTGGGFSFGVPAATNATPTAPAAKTGGFGSIGSTPGSGFSFTPTKTPAPSAATTAATTAAVTSKASFQFELPKPTMSFGSTLSTPAATVVAEDKAAKPVVPEKSTFEFVFKPKSPGGGGKSKSPGRTISVGSEKEDGEGAEEGGDDEGAAAEEENNTYFTPVIPLPEKVEVKTGEEEEDVLYSHRAKLFRFVDKEWKERGIGDVKILKHKTNDKLRVVMRRDQVLKICLNHALDADVQYQKKDEKSWQFVVNDFSEGTFEVMNFSLRFKTAEIAAEFRDAIDRALAGEESIKTPGGGGAGKLNSTLESTISTPNSNFNYSQLSDISLDDKELTTKLKLPEGFFDSPKQPCKGCRGCDPDSFVFPSYGAAVNEELVDEKPLPVSVAQVKKVPIAPKLSKSPKKVSFSENTEEQKVTSLFGSVAMPSATTTTEAKASPFSINSFVAAEKQSSTGNIFGSVSKPAEQGTPKSIFGGGFLSSTGTGSPATGSIFSSSLNTTPNPVIKPAQDAFKSPLLQPAAAFGTTTSSPGLNKSAEGVQLFGSSFGTSTPPSQSIFGGSPAATTTSLSNATTPVFGSSGNMTSKLSFGSVTAAGSDQKVFGSGMSFAEAAKGFDKKVEDKTEPPKADILEKADSGMSFASLASGTDGFLWNKKSEANSGFVGLTVKEDIFTRMANKSKNDSGAGDGDEHDEAAGGGDENYDPHYEPIIKLPDEIEVRTGEEDEVKLFGERAKLYRYDSDAKEWKERGVGELKILHHPGRSSYRLLLRREQIFKLVLNHAISSDLQITPMNNSGKAFVWGAMNHAEEGPQLEKLAARFKNEDLAASFKAVLEQCQEKLRQKPDLEPDQD</sequence>
<dbReference type="InterPro" id="IPR011993">
    <property type="entry name" value="PH-like_dom_sf"/>
</dbReference>
<dbReference type="InterPro" id="IPR001876">
    <property type="entry name" value="Znf_RanBP2"/>
</dbReference>
<dbReference type="SMART" id="SM00547">
    <property type="entry name" value="ZnF_RBZ"/>
    <property type="match status" value="2"/>
</dbReference>
<dbReference type="Gene3D" id="1.25.40.10">
    <property type="entry name" value="Tetratricopeptide repeat domain"/>
    <property type="match status" value="1"/>
</dbReference>
<dbReference type="Gene3D" id="4.10.1060.10">
    <property type="entry name" value="Zinc finger, RanBP2-type"/>
    <property type="match status" value="2"/>
</dbReference>
<feature type="compositionally biased region" description="Low complexity" evidence="7">
    <location>
        <begin position="1006"/>
        <end position="1016"/>
    </location>
</feature>
<dbReference type="GO" id="GO:0005643">
    <property type="term" value="C:nuclear pore"/>
    <property type="evidence" value="ECO:0007669"/>
    <property type="project" value="TreeGrafter"/>
</dbReference>
<dbReference type="PANTHER" id="PTHR23138">
    <property type="entry name" value="RAN BINDING PROTEIN"/>
    <property type="match status" value="1"/>
</dbReference>
<dbReference type="InterPro" id="IPR045255">
    <property type="entry name" value="RanBP1-like"/>
</dbReference>
<feature type="domain" description="RanBP2-type" evidence="9">
    <location>
        <begin position="1798"/>
        <end position="1827"/>
    </location>
</feature>
<evidence type="ECO:0000256" key="1">
    <source>
        <dbReference type="ARBA" id="ARBA00022553"/>
    </source>
</evidence>
<evidence type="ECO:0000259" key="8">
    <source>
        <dbReference type="PROSITE" id="PS50196"/>
    </source>
</evidence>
<evidence type="ECO:0000313" key="10">
    <source>
        <dbReference type="EMBL" id="JAV22336.1"/>
    </source>
</evidence>
<accession>A0A1Q3F444</accession>
<dbReference type="CDD" id="cd13174">
    <property type="entry name" value="RanBD4_RanBP2_insect-like"/>
    <property type="match status" value="1"/>
</dbReference>
<feature type="compositionally biased region" description="Low complexity" evidence="7">
    <location>
        <begin position="1371"/>
        <end position="1381"/>
    </location>
</feature>
<keyword evidence="6" id="KW-0802">TPR repeat</keyword>
<protein>
    <submittedName>
        <fullName evidence="10">Putative nuclear pore complex component</fullName>
    </submittedName>
</protein>
<feature type="compositionally biased region" description="Polar residues" evidence="7">
    <location>
        <begin position="1031"/>
        <end position="1040"/>
    </location>
</feature>
<dbReference type="PROSITE" id="PS01358">
    <property type="entry name" value="ZF_RANBP2_1"/>
    <property type="match status" value="2"/>
</dbReference>
<dbReference type="SMART" id="SM00160">
    <property type="entry name" value="RanBD"/>
    <property type="match status" value="4"/>
</dbReference>
<dbReference type="SUPFAM" id="SSF90209">
    <property type="entry name" value="Ran binding protein zinc finger-like"/>
    <property type="match status" value="2"/>
</dbReference>
<feature type="compositionally biased region" description="Acidic residues" evidence="7">
    <location>
        <begin position="1984"/>
        <end position="2004"/>
    </location>
</feature>
<dbReference type="SUPFAM" id="SSF48452">
    <property type="entry name" value="TPR-like"/>
    <property type="match status" value="1"/>
</dbReference>
<keyword evidence="1" id="KW-0597">Phosphoprotein</keyword>
<dbReference type="FunFam" id="2.30.29.30:FF:000018">
    <property type="entry name" value="E3 SUMO-protein ligase RanBP2"/>
    <property type="match status" value="3"/>
</dbReference>
<evidence type="ECO:0000256" key="2">
    <source>
        <dbReference type="ARBA" id="ARBA00022723"/>
    </source>
</evidence>
<feature type="domain" description="RanBP2-type" evidence="9">
    <location>
        <begin position="1699"/>
        <end position="1728"/>
    </location>
</feature>
<feature type="domain" description="RanBD1" evidence="8">
    <location>
        <begin position="2007"/>
        <end position="2133"/>
    </location>
</feature>
<organism evidence="10">
    <name type="scientific">Culex tarsalis</name>
    <name type="common">Encephalitis mosquito</name>
    <dbReference type="NCBI Taxonomy" id="7177"/>
    <lineage>
        <taxon>Eukaryota</taxon>
        <taxon>Metazoa</taxon>
        <taxon>Ecdysozoa</taxon>
        <taxon>Arthropoda</taxon>
        <taxon>Hexapoda</taxon>
        <taxon>Insecta</taxon>
        <taxon>Pterygota</taxon>
        <taxon>Neoptera</taxon>
        <taxon>Endopterygota</taxon>
        <taxon>Diptera</taxon>
        <taxon>Nematocera</taxon>
        <taxon>Culicoidea</taxon>
        <taxon>Culicidae</taxon>
        <taxon>Culicinae</taxon>
        <taxon>Culicini</taxon>
        <taxon>Culex</taxon>
        <taxon>Culex</taxon>
    </lineage>
</organism>
<dbReference type="PROSITE" id="PS50196">
    <property type="entry name" value="RANBD1"/>
    <property type="match status" value="4"/>
</dbReference>
<feature type="region of interest" description="Disordered" evidence="7">
    <location>
        <begin position="1347"/>
        <end position="1388"/>
    </location>
</feature>
<feature type="compositionally biased region" description="Pro residues" evidence="7">
    <location>
        <begin position="1017"/>
        <end position="1028"/>
    </location>
</feature>
<dbReference type="EMBL" id="GFDL01012709">
    <property type="protein sequence ID" value="JAV22336.1"/>
    <property type="molecule type" value="Transcribed_RNA"/>
</dbReference>
<evidence type="ECO:0000256" key="6">
    <source>
        <dbReference type="PROSITE-ProRule" id="PRU00339"/>
    </source>
</evidence>
<dbReference type="PROSITE" id="PS50199">
    <property type="entry name" value="ZF_RANBP2_2"/>
    <property type="match status" value="2"/>
</dbReference>
<feature type="region of interest" description="Disordered" evidence="7">
    <location>
        <begin position="2523"/>
        <end position="2551"/>
    </location>
</feature>
<dbReference type="PROSITE" id="PS50005">
    <property type="entry name" value="TPR"/>
    <property type="match status" value="1"/>
</dbReference>
<feature type="compositionally biased region" description="Polar residues" evidence="7">
    <location>
        <begin position="1349"/>
        <end position="1370"/>
    </location>
</feature>
<dbReference type="InterPro" id="IPR000156">
    <property type="entry name" value="Ran_bind_dom"/>
</dbReference>
<dbReference type="CDD" id="cd00835">
    <property type="entry name" value="RanBD_family"/>
    <property type="match status" value="1"/>
</dbReference>
<evidence type="ECO:0000256" key="3">
    <source>
        <dbReference type="ARBA" id="ARBA00022771"/>
    </source>
</evidence>
<feature type="region of interest" description="Disordered" evidence="7">
    <location>
        <begin position="1006"/>
        <end position="1040"/>
    </location>
</feature>
<dbReference type="PANTHER" id="PTHR23138:SF87">
    <property type="entry name" value="E3 SUMO-PROTEIN LIGASE RANBP2"/>
    <property type="match status" value="1"/>
</dbReference>
<feature type="compositionally biased region" description="Acidic residues" evidence="7">
    <location>
        <begin position="1191"/>
        <end position="1200"/>
    </location>
</feature>
<evidence type="ECO:0000256" key="4">
    <source>
        <dbReference type="ARBA" id="ARBA00022833"/>
    </source>
</evidence>
<keyword evidence="4" id="KW-0862">Zinc</keyword>
<dbReference type="SMART" id="SM00028">
    <property type="entry name" value="TPR"/>
    <property type="match status" value="1"/>
</dbReference>
<dbReference type="GO" id="GO:0008270">
    <property type="term" value="F:zinc ion binding"/>
    <property type="evidence" value="ECO:0007669"/>
    <property type="project" value="UniProtKB-KW"/>
</dbReference>
<dbReference type="InterPro" id="IPR036443">
    <property type="entry name" value="Znf_RanBP2_sf"/>
</dbReference>
<evidence type="ECO:0000259" key="9">
    <source>
        <dbReference type="PROSITE" id="PS50199"/>
    </source>
</evidence>
<dbReference type="CDD" id="cd13172">
    <property type="entry name" value="RanBD2_RanBP2_insect-like"/>
    <property type="match status" value="1"/>
</dbReference>